<dbReference type="Proteomes" id="UP000271162">
    <property type="component" value="Unassembled WGS sequence"/>
</dbReference>
<name>A0A0N4YGI0_NIPBR</name>
<reference evidence="1 2" key="2">
    <citation type="submission" date="2018-11" db="EMBL/GenBank/DDBJ databases">
        <authorList>
            <consortium name="Pathogen Informatics"/>
        </authorList>
    </citation>
    <scope>NUCLEOTIDE SEQUENCE [LARGE SCALE GENOMIC DNA]</scope>
</reference>
<dbReference type="Gene3D" id="3.40.33.10">
    <property type="entry name" value="CAP"/>
    <property type="match status" value="1"/>
</dbReference>
<accession>A0A0N4YGI0</accession>
<evidence type="ECO:0000313" key="2">
    <source>
        <dbReference type="Proteomes" id="UP000271162"/>
    </source>
</evidence>
<evidence type="ECO:0000313" key="1">
    <source>
        <dbReference type="EMBL" id="VDL79512.1"/>
    </source>
</evidence>
<evidence type="ECO:0000313" key="3">
    <source>
        <dbReference type="WBParaSite" id="NBR_0001591701-mRNA-1"/>
    </source>
</evidence>
<sequence length="98" mass="11110">MGKWRNQLTNYDSIDLYTADMQKNTAQAAKVACAYSKCKDKKYYGVACLYEQGGEEVGKPLYAKEDEWAFICTNCPKGTKCDHETDKLCYPEWALSGN</sequence>
<organism evidence="3">
    <name type="scientific">Nippostrongylus brasiliensis</name>
    <name type="common">Rat hookworm</name>
    <dbReference type="NCBI Taxonomy" id="27835"/>
    <lineage>
        <taxon>Eukaryota</taxon>
        <taxon>Metazoa</taxon>
        <taxon>Ecdysozoa</taxon>
        <taxon>Nematoda</taxon>
        <taxon>Chromadorea</taxon>
        <taxon>Rhabditida</taxon>
        <taxon>Rhabditina</taxon>
        <taxon>Rhabditomorpha</taxon>
        <taxon>Strongyloidea</taxon>
        <taxon>Heligmosomidae</taxon>
        <taxon>Nippostrongylus</taxon>
    </lineage>
</organism>
<keyword evidence="2" id="KW-1185">Reference proteome</keyword>
<protein>
    <submittedName>
        <fullName evidence="3">SCP domain-containing protein</fullName>
    </submittedName>
</protein>
<dbReference type="EMBL" id="UYSL01021947">
    <property type="protein sequence ID" value="VDL79512.1"/>
    <property type="molecule type" value="Genomic_DNA"/>
</dbReference>
<dbReference type="InterPro" id="IPR035940">
    <property type="entry name" value="CAP_sf"/>
</dbReference>
<dbReference type="AlphaFoldDB" id="A0A0N4YGI0"/>
<gene>
    <name evidence="1" type="ORF">NBR_LOCUS15918</name>
</gene>
<proteinExistence type="predicted"/>
<reference evidence="3" key="1">
    <citation type="submission" date="2017-02" db="UniProtKB">
        <authorList>
            <consortium name="WormBaseParasite"/>
        </authorList>
    </citation>
    <scope>IDENTIFICATION</scope>
</reference>
<dbReference type="WBParaSite" id="NBR_0001591701-mRNA-1">
    <property type="protein sequence ID" value="NBR_0001591701-mRNA-1"/>
    <property type="gene ID" value="NBR_0001591701"/>
</dbReference>